<dbReference type="Pfam" id="PF01926">
    <property type="entry name" value="MMR_HSR1"/>
    <property type="match status" value="1"/>
</dbReference>
<feature type="region of interest" description="Disordered" evidence="1">
    <location>
        <begin position="1"/>
        <end position="24"/>
    </location>
</feature>
<dbReference type="STRING" id="97972.A0A2V1D042"/>
<dbReference type="Proteomes" id="UP000244855">
    <property type="component" value="Unassembled WGS sequence"/>
</dbReference>
<evidence type="ECO:0000313" key="4">
    <source>
        <dbReference type="Proteomes" id="UP000244855"/>
    </source>
</evidence>
<protein>
    <recommendedName>
        <fullName evidence="2">G domain-containing protein</fullName>
    </recommendedName>
</protein>
<dbReference type="SUPFAM" id="SSF52540">
    <property type="entry name" value="P-loop containing nucleoside triphosphate hydrolases"/>
    <property type="match status" value="1"/>
</dbReference>
<evidence type="ECO:0000256" key="1">
    <source>
        <dbReference type="SAM" id="MobiDB-lite"/>
    </source>
</evidence>
<accession>A0A2V1D042</accession>
<dbReference type="OrthoDB" id="8954335at2759"/>
<evidence type="ECO:0000313" key="3">
    <source>
        <dbReference type="EMBL" id="PVH91351.1"/>
    </source>
</evidence>
<feature type="domain" description="G" evidence="2">
    <location>
        <begin position="33"/>
        <end position="95"/>
    </location>
</feature>
<dbReference type="CDD" id="cd00882">
    <property type="entry name" value="Ras_like_GTPase"/>
    <property type="match status" value="1"/>
</dbReference>
<dbReference type="InterPro" id="IPR027417">
    <property type="entry name" value="P-loop_NTPase"/>
</dbReference>
<dbReference type="InterPro" id="IPR006073">
    <property type="entry name" value="GTP-bd"/>
</dbReference>
<dbReference type="EMBL" id="KZ805888">
    <property type="protein sequence ID" value="PVH91351.1"/>
    <property type="molecule type" value="Genomic_DNA"/>
</dbReference>
<keyword evidence="4" id="KW-1185">Reference proteome</keyword>
<reference evidence="3 4" key="1">
    <citation type="journal article" date="2018" name="Sci. Rep.">
        <title>Comparative genomics provides insights into the lifestyle and reveals functional heterogeneity of dark septate endophytic fungi.</title>
        <authorList>
            <person name="Knapp D.G."/>
            <person name="Nemeth J.B."/>
            <person name="Barry K."/>
            <person name="Hainaut M."/>
            <person name="Henrissat B."/>
            <person name="Johnson J."/>
            <person name="Kuo A."/>
            <person name="Lim J.H.P."/>
            <person name="Lipzen A."/>
            <person name="Nolan M."/>
            <person name="Ohm R.A."/>
            <person name="Tamas L."/>
            <person name="Grigoriev I.V."/>
            <person name="Spatafora J.W."/>
            <person name="Nagy L.G."/>
            <person name="Kovacs G.M."/>
        </authorList>
    </citation>
    <scope>NUCLEOTIDE SEQUENCE [LARGE SCALE GENOMIC DNA]</scope>
    <source>
        <strain evidence="3 4">DSE2036</strain>
    </source>
</reference>
<sequence>MHSGSSTPLARSNTTYQKSFQKPFAPSRSDVFIAVMGMTGAGKSTFISHCTDEEVAISDAGALESCTQQVEVHKVGRLSRYANVYLVDTPGFDDTNRKNTDILKGIANWLGETY</sequence>
<proteinExistence type="predicted"/>
<dbReference type="AlphaFoldDB" id="A0A2V1D042"/>
<name>A0A2V1D042_9PLEO</name>
<evidence type="ECO:0000259" key="2">
    <source>
        <dbReference type="Pfam" id="PF01926"/>
    </source>
</evidence>
<organism evidence="3 4">
    <name type="scientific">Periconia macrospinosa</name>
    <dbReference type="NCBI Taxonomy" id="97972"/>
    <lineage>
        <taxon>Eukaryota</taxon>
        <taxon>Fungi</taxon>
        <taxon>Dikarya</taxon>
        <taxon>Ascomycota</taxon>
        <taxon>Pezizomycotina</taxon>
        <taxon>Dothideomycetes</taxon>
        <taxon>Pleosporomycetidae</taxon>
        <taxon>Pleosporales</taxon>
        <taxon>Massarineae</taxon>
        <taxon>Periconiaceae</taxon>
        <taxon>Periconia</taxon>
    </lineage>
</organism>
<dbReference type="GO" id="GO:0005525">
    <property type="term" value="F:GTP binding"/>
    <property type="evidence" value="ECO:0007669"/>
    <property type="project" value="InterPro"/>
</dbReference>
<dbReference type="Gene3D" id="3.40.50.300">
    <property type="entry name" value="P-loop containing nucleotide triphosphate hydrolases"/>
    <property type="match status" value="1"/>
</dbReference>
<feature type="compositionally biased region" description="Polar residues" evidence="1">
    <location>
        <begin position="1"/>
        <end position="20"/>
    </location>
</feature>
<gene>
    <name evidence="3" type="ORF">DM02DRAFT_705229</name>
</gene>